<evidence type="ECO:0000313" key="3">
    <source>
        <dbReference type="EMBL" id="MEG3438413.1"/>
    </source>
</evidence>
<keyword evidence="1" id="KW-0808">Transferase</keyword>
<dbReference type="PANTHER" id="PTHR46401">
    <property type="entry name" value="GLYCOSYLTRANSFERASE WBBK-RELATED"/>
    <property type="match status" value="1"/>
</dbReference>
<dbReference type="CDD" id="cd03809">
    <property type="entry name" value="GT4_MtfB-like"/>
    <property type="match status" value="1"/>
</dbReference>
<keyword evidence="4" id="KW-1185">Reference proteome</keyword>
<evidence type="ECO:0000259" key="2">
    <source>
        <dbReference type="Pfam" id="PF00534"/>
    </source>
</evidence>
<feature type="domain" description="Glycosyl transferase family 1" evidence="2">
    <location>
        <begin position="172"/>
        <end position="339"/>
    </location>
</feature>
<evidence type="ECO:0000313" key="4">
    <source>
        <dbReference type="Proteomes" id="UP001328733"/>
    </source>
</evidence>
<dbReference type="GO" id="GO:0009103">
    <property type="term" value="P:lipopolysaccharide biosynthetic process"/>
    <property type="evidence" value="ECO:0007669"/>
    <property type="project" value="TreeGrafter"/>
</dbReference>
<accession>A0AAW9QXS0</accession>
<organism evidence="3 4">
    <name type="scientific">Pannus brasiliensis CCIBt3594</name>
    <dbReference type="NCBI Taxonomy" id="1427578"/>
    <lineage>
        <taxon>Bacteria</taxon>
        <taxon>Bacillati</taxon>
        <taxon>Cyanobacteriota</taxon>
        <taxon>Cyanophyceae</taxon>
        <taxon>Oscillatoriophycideae</taxon>
        <taxon>Chroococcales</taxon>
        <taxon>Microcystaceae</taxon>
        <taxon>Pannus</taxon>
    </lineage>
</organism>
<dbReference type="AlphaFoldDB" id="A0AAW9QXS0"/>
<dbReference type="PANTHER" id="PTHR46401:SF2">
    <property type="entry name" value="GLYCOSYLTRANSFERASE WBBK-RELATED"/>
    <property type="match status" value="1"/>
</dbReference>
<dbReference type="Proteomes" id="UP001328733">
    <property type="component" value="Unassembled WGS sequence"/>
</dbReference>
<dbReference type="GO" id="GO:0016757">
    <property type="term" value="F:glycosyltransferase activity"/>
    <property type="evidence" value="ECO:0007669"/>
    <property type="project" value="InterPro"/>
</dbReference>
<dbReference type="SUPFAM" id="SSF53756">
    <property type="entry name" value="UDP-Glycosyltransferase/glycogen phosphorylase"/>
    <property type="match status" value="1"/>
</dbReference>
<name>A0AAW9QXS0_9CHRO</name>
<dbReference type="EMBL" id="JBAFSM010000028">
    <property type="protein sequence ID" value="MEG3438413.1"/>
    <property type="molecule type" value="Genomic_DNA"/>
</dbReference>
<dbReference type="FunFam" id="3.40.50.2000:FF:000119">
    <property type="entry name" value="Glycosyl transferase group 1"/>
    <property type="match status" value="1"/>
</dbReference>
<dbReference type="InterPro" id="IPR001296">
    <property type="entry name" value="Glyco_trans_1"/>
</dbReference>
<dbReference type="Pfam" id="PF00534">
    <property type="entry name" value="Glycos_transf_1"/>
    <property type="match status" value="1"/>
</dbReference>
<gene>
    <name evidence="3" type="ORF">V0288_14880</name>
</gene>
<sequence length="361" mass="40933">MKESHPLLINLSVIFSKPTGISTYILNILPYLKNLDPTLLTAIPRADFTCYPIPDDMAPDRGGKGHLKRLLWTQFQLPRIYRELNANLLFSPLPEAPLDAGCRFVVMVHDLIPLRFPSATSPLTYYFRYRVPGILQRAEHILCNSHATARDIIEVFKIPESKITPIPLAYDKEHFRPIEVPEPEIPYFLYLGRPNAYKNLDRLIEAFADLDRGSDHHLWIAGAFDRRYTPTLQRRARELGAGDRVKFLDYLSYADLPRVFNQATALVFPSLWEGFGLPVLEAMACGTPVITSNLSSLPEVAGDAAILVNPYRTEEITEAMRVMAGDGKTRSRLRDRGIERASAFSWEKTALATGEILNRYF</sequence>
<reference evidence="3 4" key="1">
    <citation type="submission" date="2024-01" db="EMBL/GenBank/DDBJ databases">
        <title>Genomic insights into the taxonomy and metabolism of the cyanobacterium Pannus brasiliensis CCIBt3594.</title>
        <authorList>
            <person name="Machado M."/>
            <person name="Botero N.B."/>
            <person name="Andreote A.P.D."/>
            <person name="Feitosa A.M.T."/>
            <person name="Popin R."/>
            <person name="Sivonen K."/>
            <person name="Fiore M.F."/>
        </authorList>
    </citation>
    <scope>NUCLEOTIDE SEQUENCE [LARGE SCALE GENOMIC DNA]</scope>
    <source>
        <strain evidence="3 4">CCIBt3594</strain>
    </source>
</reference>
<dbReference type="Gene3D" id="3.40.50.2000">
    <property type="entry name" value="Glycogen Phosphorylase B"/>
    <property type="match status" value="2"/>
</dbReference>
<dbReference type="RefSeq" id="WP_332865894.1">
    <property type="nucleotide sequence ID" value="NZ_JBAFSM010000028.1"/>
</dbReference>
<comment type="caution">
    <text evidence="3">The sequence shown here is derived from an EMBL/GenBank/DDBJ whole genome shotgun (WGS) entry which is preliminary data.</text>
</comment>
<evidence type="ECO:0000256" key="1">
    <source>
        <dbReference type="ARBA" id="ARBA00022679"/>
    </source>
</evidence>
<proteinExistence type="predicted"/>
<protein>
    <submittedName>
        <fullName evidence="3">Glycosyltransferase family 1 protein</fullName>
    </submittedName>
</protein>